<sequence>MENEIKLTLEQEAPAAPTLTLEGAEPEEPQAQEGAKPTTLDESILSPEEQKMVDDFSQKINLQNSTMVMQYGSAAQRKIANFSDTALNNVRTKDLGEVGDQISNLVVELKGFDIDEEERRGFFGRFKNTGNKIIAMKSRYDSAETNVNKIAAALEKHQVQLMKDVVMLDQLYSMNLNYHKELTMYIIAGKKKLQQERATTLEQMKQKAKQTGLAEDAQAANDFAQQCDSFEKKLHDLELTRMVSVQMSPQIRLVQNNDKLMSDKIQSTLVNTIPLWKSQMVLALGLAHSEQAVRAQKEVTDMTNELLRKNADKLKMSTIETARETERGVVDMETLRHTNLSLIQTLDEVVKIQDEGRAKRRAAEAEIGRLEGELKQKLLDIHT</sequence>
<protein>
    <submittedName>
        <fullName evidence="6">Toxic anion resistance protein</fullName>
    </submittedName>
</protein>
<evidence type="ECO:0000313" key="5">
    <source>
        <dbReference type="EMBL" id="ASB42408.1"/>
    </source>
</evidence>
<proteinExistence type="inferred from homology"/>
<dbReference type="AlphaFoldDB" id="A0A1Z2XVD5"/>
<feature type="coiled-coil region" evidence="3">
    <location>
        <begin position="190"/>
        <end position="240"/>
    </location>
</feature>
<dbReference type="Proteomes" id="UP000196710">
    <property type="component" value="Chromosome"/>
</dbReference>
<evidence type="ECO:0000256" key="1">
    <source>
        <dbReference type="ARBA" id="ARBA00005541"/>
    </source>
</evidence>
<dbReference type="RefSeq" id="WP_066537895.1">
    <property type="nucleotide sequence ID" value="NZ_CAJTCQ010000001.1"/>
</dbReference>
<evidence type="ECO:0000313" key="6">
    <source>
        <dbReference type="EMBL" id="QQR31695.1"/>
    </source>
</evidence>
<keyword evidence="7" id="KW-1185">Reference proteome</keyword>
<comment type="similarity">
    <text evidence="1 2">Belongs to the TelA family.</text>
</comment>
<evidence type="ECO:0000256" key="3">
    <source>
        <dbReference type="SAM" id="Coils"/>
    </source>
</evidence>
<dbReference type="PIRSF" id="PIRSF026508">
    <property type="entry name" value="TelA"/>
    <property type="match status" value="1"/>
</dbReference>
<evidence type="ECO:0000256" key="4">
    <source>
        <dbReference type="SAM" id="MobiDB-lite"/>
    </source>
</evidence>
<dbReference type="PANTHER" id="PTHR38432:SF1">
    <property type="entry name" value="TELA-LIKE PROTEIN SAOUHSC_01408"/>
    <property type="match status" value="1"/>
</dbReference>
<dbReference type="EMBL" id="CP065321">
    <property type="protein sequence ID" value="QQR31695.1"/>
    <property type="molecule type" value="Genomic_DNA"/>
</dbReference>
<accession>A0A1Z2XVD5</accession>
<evidence type="ECO:0000313" key="8">
    <source>
        <dbReference type="Proteomes" id="UP000596035"/>
    </source>
</evidence>
<reference evidence="7" key="2">
    <citation type="submission" date="2017-05" db="EMBL/GenBank/DDBJ databases">
        <title>Improved OligoMM genomes.</title>
        <authorList>
            <person name="Garzetti D."/>
        </authorList>
    </citation>
    <scope>NUCLEOTIDE SEQUENCE [LARGE SCALE GENOMIC DNA]</scope>
    <source>
        <strain evidence="7">KB18</strain>
    </source>
</reference>
<organism evidence="6 8">
    <name type="scientific">Acutalibacter muris</name>
    <dbReference type="NCBI Taxonomy" id="1796620"/>
    <lineage>
        <taxon>Bacteria</taxon>
        <taxon>Bacillati</taxon>
        <taxon>Bacillota</taxon>
        <taxon>Clostridia</taxon>
        <taxon>Eubacteriales</taxon>
        <taxon>Acutalibacteraceae</taxon>
        <taxon>Acutalibacter</taxon>
    </lineage>
</organism>
<dbReference type="Proteomes" id="UP000596035">
    <property type="component" value="Chromosome"/>
</dbReference>
<reference evidence="6 8" key="3">
    <citation type="submission" date="2020-11" db="EMBL/GenBank/DDBJ databases">
        <title>Closed and high quality bacterial genomes of the OMM12 community.</title>
        <authorList>
            <person name="Marbouty M."/>
            <person name="Lamy-Besnier Q."/>
            <person name="Debarbieux L."/>
            <person name="Koszul R."/>
        </authorList>
    </citation>
    <scope>NUCLEOTIDE SEQUENCE [LARGE SCALE GENOMIC DNA]</scope>
    <source>
        <strain evidence="6 8">KB18</strain>
    </source>
</reference>
<dbReference type="Pfam" id="PF05816">
    <property type="entry name" value="TelA"/>
    <property type="match status" value="1"/>
</dbReference>
<evidence type="ECO:0000256" key="2">
    <source>
        <dbReference type="PIRNR" id="PIRNR026508"/>
    </source>
</evidence>
<reference evidence="5" key="1">
    <citation type="journal article" date="2017" name="Genome Announc.">
        <title>High-Quality Whole-Genome Sequences of the Oligo-Mouse-Microbiota Bacterial Community.</title>
        <authorList>
            <person name="Garzetti D."/>
            <person name="Brugiroux S."/>
            <person name="Bunk B."/>
            <person name="Pukall R."/>
            <person name="McCoy K.D."/>
            <person name="Macpherson A.J."/>
            <person name="Stecher B."/>
        </authorList>
    </citation>
    <scope>NUCLEOTIDE SEQUENCE</scope>
    <source>
        <strain evidence="5">KB18</strain>
    </source>
</reference>
<dbReference type="EMBL" id="CP021422">
    <property type="protein sequence ID" value="ASB42408.1"/>
    <property type="molecule type" value="Genomic_DNA"/>
</dbReference>
<dbReference type="PANTHER" id="PTHR38432">
    <property type="entry name" value="TELA-LIKE PROTEIN SAOUHSC_01408"/>
    <property type="match status" value="1"/>
</dbReference>
<dbReference type="KEGG" id="amur:ADH66_18195"/>
<name>A0A1Z2XVD5_9FIRM</name>
<dbReference type="InterPro" id="IPR008863">
    <property type="entry name" value="Toxic_anion-R_TelA"/>
</dbReference>
<evidence type="ECO:0000313" key="7">
    <source>
        <dbReference type="Proteomes" id="UP000196710"/>
    </source>
</evidence>
<feature type="region of interest" description="Disordered" evidence="4">
    <location>
        <begin position="1"/>
        <end position="43"/>
    </location>
</feature>
<keyword evidence="3" id="KW-0175">Coiled coil</keyword>
<gene>
    <name evidence="5" type="ORF">ADH66_18195</name>
    <name evidence="6" type="ORF">I5Q82_08610</name>
</gene>